<dbReference type="EMBL" id="SNQG01000001">
    <property type="protein sequence ID" value="TEW69295.1"/>
    <property type="molecule type" value="Genomic_DNA"/>
</dbReference>
<evidence type="ECO:0000313" key="4">
    <source>
        <dbReference type="Proteomes" id="UP000583101"/>
    </source>
</evidence>
<protein>
    <submittedName>
        <fullName evidence="2">Uncharacterized protein</fullName>
    </submittedName>
</protein>
<accession>A0A4Y8ALM0</accession>
<reference evidence="1 4" key="3">
    <citation type="submission" date="2020-08" db="EMBL/GenBank/DDBJ databases">
        <title>Genomic Encyclopedia of Type Strains, Phase IV (KMG-IV): sequencing the most valuable type-strain genomes for metagenomic binning, comparative biology and taxonomic classification.</title>
        <authorList>
            <person name="Goeker M."/>
        </authorList>
    </citation>
    <scope>NUCLEOTIDE SEQUENCE [LARGE SCALE GENOMIC DNA]</scope>
    <source>
        <strain evidence="1 4">DSM 100995</strain>
    </source>
</reference>
<organism evidence="2 3">
    <name type="scientific">Mucilaginibacter phyllosphaerae</name>
    <dbReference type="NCBI Taxonomy" id="1812349"/>
    <lineage>
        <taxon>Bacteria</taxon>
        <taxon>Pseudomonadati</taxon>
        <taxon>Bacteroidota</taxon>
        <taxon>Sphingobacteriia</taxon>
        <taxon>Sphingobacteriales</taxon>
        <taxon>Sphingobacteriaceae</taxon>
        <taxon>Mucilaginibacter</taxon>
    </lineage>
</organism>
<evidence type="ECO:0000313" key="3">
    <source>
        <dbReference type="Proteomes" id="UP000297248"/>
    </source>
</evidence>
<keyword evidence="4" id="KW-1185">Reference proteome</keyword>
<dbReference type="Proteomes" id="UP000583101">
    <property type="component" value="Unassembled WGS sequence"/>
</dbReference>
<gene>
    <name evidence="2" type="ORF">E2R65_03775</name>
    <name evidence="1" type="ORF">GGR35_000236</name>
</gene>
<reference evidence="2 3" key="1">
    <citation type="journal article" date="2016" name="Int. J. Syst. Evol. Microbiol.">
        <title>Proposal of Mucilaginibacter phyllosphaerae sp. nov. isolated from the phyllosphere of Galium album.</title>
        <authorList>
            <person name="Aydogan E.L."/>
            <person name="Busse H.J."/>
            <person name="Moser G."/>
            <person name="Muller C."/>
            <person name="Kampfer P."/>
            <person name="Glaeser S.P."/>
        </authorList>
    </citation>
    <scope>NUCLEOTIDE SEQUENCE [LARGE SCALE GENOMIC DNA]</scope>
    <source>
        <strain evidence="2 3">PP-F2FG21</strain>
    </source>
</reference>
<name>A0A4Y8ALM0_9SPHI</name>
<dbReference type="RefSeq" id="WP_134335129.1">
    <property type="nucleotide sequence ID" value="NZ_BMCZ01000001.1"/>
</dbReference>
<sequence length="177" mass="19537">MKIITCMTLAALIATGCQQPIQKTKEQKAAELDSFSRAKYGESADDHVKKMVDQSIAKAMFDTVGLSRAPVKVLQAKIVKEEYSNYRSVYLKYKNISKKTISAIKFEWYGTNAFNDPADLGNSYAAGFGGGFTDDSLRSGRSTGATWNVLSRDAKKLKLAWPIEVSFNDGTSWKLGK</sequence>
<proteinExistence type="predicted"/>
<comment type="caution">
    <text evidence="2">The sequence shown here is derived from an EMBL/GenBank/DDBJ whole genome shotgun (WGS) entry which is preliminary data.</text>
</comment>
<dbReference type="PROSITE" id="PS51257">
    <property type="entry name" value="PROKAR_LIPOPROTEIN"/>
    <property type="match status" value="1"/>
</dbReference>
<dbReference type="AlphaFoldDB" id="A0A4Y8ALM0"/>
<dbReference type="EMBL" id="JACIEG010000001">
    <property type="protein sequence ID" value="MBB3967650.1"/>
    <property type="molecule type" value="Genomic_DNA"/>
</dbReference>
<evidence type="ECO:0000313" key="1">
    <source>
        <dbReference type="EMBL" id="MBB3967650.1"/>
    </source>
</evidence>
<dbReference type="OrthoDB" id="794301at2"/>
<evidence type="ECO:0000313" key="2">
    <source>
        <dbReference type="EMBL" id="TEW69295.1"/>
    </source>
</evidence>
<dbReference type="Proteomes" id="UP000297248">
    <property type="component" value="Unassembled WGS sequence"/>
</dbReference>
<reference evidence="2" key="2">
    <citation type="submission" date="2019-03" db="EMBL/GenBank/DDBJ databases">
        <authorList>
            <person name="Yan Y.-Q."/>
            <person name="Du Z.-J."/>
        </authorList>
    </citation>
    <scope>NUCLEOTIDE SEQUENCE</scope>
    <source>
        <strain evidence="2">PP-F2FG21</strain>
    </source>
</reference>